<protein>
    <submittedName>
        <fullName evidence="2">Alpha/beta hydrolase</fullName>
    </submittedName>
</protein>
<reference evidence="2 3" key="1">
    <citation type="submission" date="2018-11" db="EMBL/GenBank/DDBJ databases">
        <title>Rhodococcus spongicola sp. nov. and Rhodococcus xishaensis sp. nov. from marine sponges.</title>
        <authorList>
            <person name="Li L."/>
            <person name="Lin H.W."/>
        </authorList>
    </citation>
    <scope>NUCLEOTIDE SEQUENCE [LARGE SCALE GENOMIC DNA]</scope>
    <source>
        <strain evidence="2 3">LHW50502</strain>
    </source>
</reference>
<keyword evidence="2" id="KW-0378">Hydrolase</keyword>
<dbReference type="InterPro" id="IPR000073">
    <property type="entry name" value="AB_hydrolase_1"/>
</dbReference>
<evidence type="ECO:0000259" key="1">
    <source>
        <dbReference type="Pfam" id="PF00561"/>
    </source>
</evidence>
<dbReference type="AlphaFoldDB" id="A0A3S3E1M4"/>
<comment type="caution">
    <text evidence="2">The sequence shown here is derived from an EMBL/GenBank/DDBJ whole genome shotgun (WGS) entry which is preliminary data.</text>
</comment>
<gene>
    <name evidence="2" type="ORF">EF834_11465</name>
</gene>
<organism evidence="2 3">
    <name type="scientific">Rhodococcus spongiicola</name>
    <dbReference type="NCBI Taxonomy" id="2487352"/>
    <lineage>
        <taxon>Bacteria</taxon>
        <taxon>Bacillati</taxon>
        <taxon>Actinomycetota</taxon>
        <taxon>Actinomycetes</taxon>
        <taxon>Mycobacteriales</taxon>
        <taxon>Nocardiaceae</taxon>
        <taxon>Rhodococcus</taxon>
    </lineage>
</organism>
<feature type="domain" description="AB hydrolase-1" evidence="1">
    <location>
        <begin position="24"/>
        <end position="266"/>
    </location>
</feature>
<dbReference type="PANTHER" id="PTHR43798">
    <property type="entry name" value="MONOACYLGLYCEROL LIPASE"/>
    <property type="match status" value="1"/>
</dbReference>
<name>A0A3S3E1M4_9NOCA</name>
<dbReference type="Proteomes" id="UP000284333">
    <property type="component" value="Unassembled WGS sequence"/>
</dbReference>
<evidence type="ECO:0000313" key="2">
    <source>
        <dbReference type="EMBL" id="RVW03788.1"/>
    </source>
</evidence>
<dbReference type="SUPFAM" id="SSF53474">
    <property type="entry name" value="alpha/beta-Hydrolases"/>
    <property type="match status" value="1"/>
</dbReference>
<evidence type="ECO:0000313" key="3">
    <source>
        <dbReference type="Proteomes" id="UP000284333"/>
    </source>
</evidence>
<dbReference type="OrthoDB" id="3400345at2"/>
<dbReference type="Pfam" id="PF00561">
    <property type="entry name" value="Abhydrolase_1"/>
    <property type="match status" value="1"/>
</dbReference>
<dbReference type="GO" id="GO:0016787">
    <property type="term" value="F:hydrolase activity"/>
    <property type="evidence" value="ECO:0007669"/>
    <property type="project" value="UniProtKB-KW"/>
</dbReference>
<dbReference type="Gene3D" id="3.40.50.1820">
    <property type="entry name" value="alpha/beta hydrolase"/>
    <property type="match status" value="1"/>
</dbReference>
<dbReference type="InterPro" id="IPR029058">
    <property type="entry name" value="AB_hydrolase_fold"/>
</dbReference>
<proteinExistence type="predicted"/>
<accession>A0A3S3E1M4</accession>
<dbReference type="InterPro" id="IPR050266">
    <property type="entry name" value="AB_hydrolase_sf"/>
</dbReference>
<dbReference type="RefSeq" id="WP_127947290.1">
    <property type="nucleotide sequence ID" value="NZ_RKLN01000003.1"/>
</dbReference>
<dbReference type="EMBL" id="RKLN01000003">
    <property type="protein sequence ID" value="RVW03788.1"/>
    <property type="molecule type" value="Genomic_DNA"/>
</dbReference>
<keyword evidence="3" id="KW-1185">Reference proteome</keyword>
<sequence length="278" mass="30907">MPQVTLAQATIKYEVLGPEDSTYPPILFIHGLCVDSRLWAEVAETLARSGFRCVMPTLPLGSHTIPVDDTVTLSFAGLATLIRDFMDALDLTDVTLVGSDTGGGLCQVVIDYYPEHVGRLVLANCDAFEKFPPFPFTLSLELMRGPISIKTLFTVMRLVLPFRHSPFGYDLLTDEYAHLTEAWFEPCRNDPRICRDLAILARQISVSDLVGVSTRLHKFDKPVVLVWGQRDRLFTPRLARRLEAVFPNSKLIEVPNARTFVPLDDPGAVSDAIVSAYA</sequence>